<dbReference type="InterPro" id="IPR012319">
    <property type="entry name" value="FPG_cat"/>
</dbReference>
<dbReference type="PROSITE" id="PS01242">
    <property type="entry name" value="ZF_FPG_1"/>
    <property type="match status" value="1"/>
</dbReference>
<dbReference type="GeneID" id="43348540"/>
<evidence type="ECO:0000256" key="3">
    <source>
        <dbReference type="ARBA" id="ARBA00011245"/>
    </source>
</evidence>
<dbReference type="Gene3D" id="1.10.8.50">
    <property type="match status" value="1"/>
</dbReference>
<evidence type="ECO:0000259" key="16">
    <source>
        <dbReference type="PROSITE" id="PS51066"/>
    </source>
</evidence>
<keyword evidence="13 15" id="KW-0326">Glycosidase</keyword>
<dbReference type="PROSITE" id="PS51068">
    <property type="entry name" value="FPG_CAT"/>
    <property type="match status" value="1"/>
</dbReference>
<evidence type="ECO:0000256" key="9">
    <source>
        <dbReference type="ARBA" id="ARBA00023125"/>
    </source>
</evidence>
<feature type="active site" description="Schiff-base intermediate with DNA" evidence="15">
    <location>
        <position position="2"/>
    </location>
</feature>
<evidence type="ECO:0000256" key="6">
    <source>
        <dbReference type="ARBA" id="ARBA00022771"/>
    </source>
</evidence>
<dbReference type="Gene3D" id="3.20.190.10">
    <property type="entry name" value="MutM-like, N-terminal"/>
    <property type="match status" value="1"/>
</dbReference>
<dbReference type="Pfam" id="PF01149">
    <property type="entry name" value="Fapy_DNA_glyco"/>
    <property type="match status" value="1"/>
</dbReference>
<dbReference type="InterPro" id="IPR010979">
    <property type="entry name" value="Ribosomal_uS13-like_H2TH"/>
</dbReference>
<keyword evidence="4 15" id="KW-0479">Metal-binding</keyword>
<evidence type="ECO:0000256" key="11">
    <source>
        <dbReference type="ARBA" id="ARBA00023239"/>
    </source>
</evidence>
<dbReference type="GO" id="GO:0034039">
    <property type="term" value="F:8-oxo-7,8-dihydroguanine DNA N-glycosylase activity"/>
    <property type="evidence" value="ECO:0007669"/>
    <property type="project" value="TreeGrafter"/>
</dbReference>
<dbReference type="EC" id="3.2.2.23" evidence="15"/>
<feature type="domain" description="Formamidopyrimidine-DNA glycosylase catalytic" evidence="17">
    <location>
        <begin position="2"/>
        <end position="113"/>
    </location>
</feature>
<evidence type="ECO:0000256" key="15">
    <source>
        <dbReference type="HAMAP-Rule" id="MF_00103"/>
    </source>
</evidence>
<dbReference type="PANTHER" id="PTHR22993">
    <property type="entry name" value="FORMAMIDOPYRIMIDINE-DNA GLYCOSYLASE"/>
    <property type="match status" value="1"/>
</dbReference>
<dbReference type="InterPro" id="IPR010663">
    <property type="entry name" value="Znf_FPG/IleRS"/>
</dbReference>
<evidence type="ECO:0000256" key="8">
    <source>
        <dbReference type="ARBA" id="ARBA00022833"/>
    </source>
</evidence>
<keyword evidence="19" id="KW-1185">Reference proteome</keyword>
<keyword evidence="11 15" id="KW-0456">Lyase</keyword>
<evidence type="ECO:0000256" key="13">
    <source>
        <dbReference type="ARBA" id="ARBA00023295"/>
    </source>
</evidence>
<comment type="catalytic activity">
    <reaction evidence="1 15">
        <text>Hydrolysis of DNA containing ring-opened 7-methylguanine residues, releasing 2,6-diamino-4-hydroxy-5-(N-methyl)formamidopyrimidine.</text>
        <dbReference type="EC" id="3.2.2.23"/>
    </reaction>
</comment>
<feature type="active site" description="Proton donor; for beta-elimination activity" evidence="15">
    <location>
        <position position="58"/>
    </location>
</feature>
<organism evidence="18 19">
    <name type="scientific">Parasutterella excrementihominis YIT 11859</name>
    <dbReference type="NCBI Taxonomy" id="762966"/>
    <lineage>
        <taxon>Bacteria</taxon>
        <taxon>Pseudomonadati</taxon>
        <taxon>Pseudomonadota</taxon>
        <taxon>Betaproteobacteria</taxon>
        <taxon>Burkholderiales</taxon>
        <taxon>Sutterellaceae</taxon>
        <taxon>Parasutterella</taxon>
    </lineage>
</organism>
<dbReference type="GO" id="GO:0008270">
    <property type="term" value="F:zinc ion binding"/>
    <property type="evidence" value="ECO:0007669"/>
    <property type="project" value="UniProtKB-UniRule"/>
</dbReference>
<dbReference type="InterPro" id="IPR015886">
    <property type="entry name" value="H2TH_FPG"/>
</dbReference>
<dbReference type="GO" id="GO:0140078">
    <property type="term" value="F:class I DNA-(apurinic or apyrimidinic site) endonuclease activity"/>
    <property type="evidence" value="ECO:0007669"/>
    <property type="project" value="UniProtKB-EC"/>
</dbReference>
<dbReference type="FunFam" id="1.10.8.50:FF:000003">
    <property type="entry name" value="Formamidopyrimidine-DNA glycosylase"/>
    <property type="match status" value="1"/>
</dbReference>
<evidence type="ECO:0000259" key="17">
    <source>
        <dbReference type="PROSITE" id="PS51068"/>
    </source>
</evidence>
<dbReference type="HOGENOM" id="CLU_038423_1_1_4"/>
<dbReference type="Pfam" id="PF06827">
    <property type="entry name" value="zf-FPG_IleRS"/>
    <property type="match status" value="1"/>
</dbReference>
<dbReference type="GO" id="GO:0006284">
    <property type="term" value="P:base-excision repair"/>
    <property type="evidence" value="ECO:0007669"/>
    <property type="project" value="InterPro"/>
</dbReference>
<dbReference type="SUPFAM" id="SSF81624">
    <property type="entry name" value="N-terminal domain of MutM-like DNA repair proteins"/>
    <property type="match status" value="1"/>
</dbReference>
<dbReference type="RefSeq" id="WP_008812389.1">
    <property type="nucleotide sequence ID" value="NZ_GL883696.1"/>
</dbReference>
<comment type="cofactor">
    <cofactor evidence="15">
        <name>Zn(2+)</name>
        <dbReference type="ChEBI" id="CHEBI:29105"/>
    </cofactor>
    <text evidence="15">Binds 1 zinc ion per subunit.</text>
</comment>
<dbReference type="SUPFAM" id="SSF46946">
    <property type="entry name" value="S13-like H2TH domain"/>
    <property type="match status" value="1"/>
</dbReference>
<protein>
    <recommendedName>
        <fullName evidence="15">Formamidopyrimidine-DNA glycosylase</fullName>
        <shortName evidence="15">Fapy-DNA glycosylase</shortName>
        <ecNumber evidence="15">3.2.2.23</ecNumber>
    </recommendedName>
    <alternativeName>
        <fullName evidence="15">DNA-(apurinic or apyrimidinic site) lyase MutM</fullName>
        <shortName evidence="15">AP lyase MutM</shortName>
        <ecNumber evidence="15">4.2.99.18</ecNumber>
    </alternativeName>
</protein>
<dbReference type="HAMAP" id="MF_00103">
    <property type="entry name" value="Fapy_DNA_glycosyl"/>
    <property type="match status" value="1"/>
</dbReference>
<evidence type="ECO:0000313" key="18">
    <source>
        <dbReference type="EMBL" id="EGG55499.1"/>
    </source>
</evidence>
<evidence type="ECO:0000256" key="12">
    <source>
        <dbReference type="ARBA" id="ARBA00023268"/>
    </source>
</evidence>
<comment type="similarity">
    <text evidence="2 15">Belongs to the FPG family.</text>
</comment>
<evidence type="ECO:0000256" key="10">
    <source>
        <dbReference type="ARBA" id="ARBA00023204"/>
    </source>
</evidence>
<dbReference type="InterPro" id="IPR035937">
    <property type="entry name" value="FPG_N"/>
</dbReference>
<feature type="binding site" evidence="15">
    <location>
        <position position="92"/>
    </location>
    <ligand>
        <name>DNA</name>
        <dbReference type="ChEBI" id="CHEBI:16991"/>
    </ligand>
</feature>
<dbReference type="NCBIfam" id="TIGR00577">
    <property type="entry name" value="fpg"/>
    <property type="match status" value="1"/>
</dbReference>
<keyword evidence="9 15" id="KW-0238">DNA-binding</keyword>
<proteinExistence type="inferred from homology"/>
<dbReference type="PANTHER" id="PTHR22993:SF9">
    <property type="entry name" value="FORMAMIDOPYRIMIDINE-DNA GLYCOSYLASE"/>
    <property type="match status" value="1"/>
</dbReference>
<keyword evidence="10 15" id="KW-0234">DNA repair</keyword>
<keyword evidence="6 15" id="KW-0863">Zinc-finger</keyword>
<dbReference type="SMART" id="SM01232">
    <property type="entry name" value="H2TH"/>
    <property type="match status" value="1"/>
</dbReference>
<comment type="caution">
    <text evidence="18">The sequence shown here is derived from an EMBL/GenBank/DDBJ whole genome shotgun (WGS) entry which is preliminary data.</text>
</comment>
<evidence type="ECO:0000256" key="4">
    <source>
        <dbReference type="ARBA" id="ARBA00022723"/>
    </source>
</evidence>
<evidence type="ECO:0000256" key="14">
    <source>
        <dbReference type="ARBA" id="ARBA00044632"/>
    </source>
</evidence>
<evidence type="ECO:0000256" key="7">
    <source>
        <dbReference type="ARBA" id="ARBA00022801"/>
    </source>
</evidence>
<keyword evidence="5 15" id="KW-0227">DNA damage</keyword>
<dbReference type="PROSITE" id="PS51066">
    <property type="entry name" value="ZF_FPG_2"/>
    <property type="match status" value="1"/>
</dbReference>
<accession>F3QJJ0</accession>
<dbReference type="NCBIfam" id="NF002211">
    <property type="entry name" value="PRK01103.1"/>
    <property type="match status" value="1"/>
</dbReference>
<dbReference type="InterPro" id="IPR020629">
    <property type="entry name" value="FPG_Glyclase"/>
</dbReference>
<dbReference type="OrthoDB" id="9800855at2"/>
<feature type="active site" description="Proton donor; for delta-elimination activity" evidence="15">
    <location>
        <position position="263"/>
    </location>
</feature>
<gene>
    <name evidence="15" type="primary">mutM</name>
    <name evidence="15" type="synonym">fpg</name>
    <name evidence="18" type="ORF">HMPREF9439_01092</name>
</gene>
<dbReference type="Pfam" id="PF06831">
    <property type="entry name" value="H2TH"/>
    <property type="match status" value="1"/>
</dbReference>
<dbReference type="eggNOG" id="COG0266">
    <property type="taxonomic scope" value="Bacteria"/>
</dbReference>
<feature type="domain" description="FPG-type" evidence="16">
    <location>
        <begin position="239"/>
        <end position="273"/>
    </location>
</feature>
<dbReference type="GO" id="GO:0003684">
    <property type="term" value="F:damaged DNA binding"/>
    <property type="evidence" value="ECO:0007669"/>
    <property type="project" value="InterPro"/>
</dbReference>
<dbReference type="InterPro" id="IPR000214">
    <property type="entry name" value="Znf_DNA_glyclase/AP_lyase"/>
</dbReference>
<keyword evidence="12 15" id="KW-0511">Multifunctional enzyme</keyword>
<sequence>MPELPEVEITRLGILKRVGGRRCTGAVVRETRFRKAAPANLSELLKGQCLRSIERRGKYLIWSFDRGYIVSHLGMSGVMRVVDPKATEPVKHDHIDILFGDLAVRYHDPRRFGFLIWLPESQDPHDLPEIAKLGEEPFSDGFTADRLHSALANTSLPIKEALLTGKYVVGVGNIYCSESLFEACISPLTPANKLSTKRLERLVAAIRQVLTLSLQEGGSTLKDFVSAEGEQGYFTLNAKVYGKAGKPCSCCGRPIKKIVQNKRATYFCSHCQRRE</sequence>
<comment type="catalytic activity">
    <reaction evidence="14 15">
        <text>2'-deoxyribonucleotide-(2'-deoxyribose 5'-phosphate)-2'-deoxyribonucleotide-DNA = a 3'-end 2'-deoxyribonucleotide-(2,3-dehydro-2,3-deoxyribose 5'-phosphate)-DNA + a 5'-end 5'-phospho-2'-deoxyribonucleoside-DNA + H(+)</text>
        <dbReference type="Rhea" id="RHEA:66592"/>
        <dbReference type="Rhea" id="RHEA-COMP:13180"/>
        <dbReference type="Rhea" id="RHEA-COMP:16897"/>
        <dbReference type="Rhea" id="RHEA-COMP:17067"/>
        <dbReference type="ChEBI" id="CHEBI:15378"/>
        <dbReference type="ChEBI" id="CHEBI:136412"/>
        <dbReference type="ChEBI" id="CHEBI:157695"/>
        <dbReference type="ChEBI" id="CHEBI:167181"/>
        <dbReference type="EC" id="4.2.99.18"/>
    </reaction>
</comment>
<name>F3QJJ0_9BURK</name>
<evidence type="ECO:0000256" key="5">
    <source>
        <dbReference type="ARBA" id="ARBA00022763"/>
    </source>
</evidence>
<feature type="active site" description="Proton donor" evidence="15">
    <location>
        <position position="3"/>
    </location>
</feature>
<feature type="binding site" evidence="15">
    <location>
        <position position="110"/>
    </location>
    <ligand>
        <name>DNA</name>
        <dbReference type="ChEBI" id="CHEBI:16991"/>
    </ligand>
</feature>
<evidence type="ECO:0000256" key="2">
    <source>
        <dbReference type="ARBA" id="ARBA00009409"/>
    </source>
</evidence>
<dbReference type="CDD" id="cd08966">
    <property type="entry name" value="EcFpg-like_N"/>
    <property type="match status" value="1"/>
</dbReference>
<dbReference type="SUPFAM" id="SSF57716">
    <property type="entry name" value="Glucocorticoid receptor-like (DNA-binding domain)"/>
    <property type="match status" value="1"/>
</dbReference>
<dbReference type="Proteomes" id="UP000005156">
    <property type="component" value="Unassembled WGS sequence"/>
</dbReference>
<keyword evidence="8 15" id="KW-0862">Zinc</keyword>
<comment type="function">
    <text evidence="15">Involved in base excision repair of DNA damaged by oxidation or by mutagenic agents. Acts as DNA glycosylase that recognizes and removes damaged bases. Has a preference for oxidized purines, such as 7,8-dihydro-8-oxoguanine (8-oxoG). Has AP (apurinic/apyrimidinic) lyase activity and introduces nicks in the DNA strand. Cleaves the DNA backbone by beta-delta elimination to generate a single-strand break at the site of the removed base with both 3'- and 5'-phosphates.</text>
</comment>
<evidence type="ECO:0000313" key="19">
    <source>
        <dbReference type="Proteomes" id="UP000005156"/>
    </source>
</evidence>
<comment type="subunit">
    <text evidence="3 15">Monomer.</text>
</comment>
<dbReference type="InterPro" id="IPR015887">
    <property type="entry name" value="DNA_glyclase_Znf_dom_DNA_BS"/>
</dbReference>
<reference evidence="18 19" key="1">
    <citation type="submission" date="2011-02" db="EMBL/GenBank/DDBJ databases">
        <authorList>
            <person name="Weinstock G."/>
            <person name="Sodergren E."/>
            <person name="Clifton S."/>
            <person name="Fulton L."/>
            <person name="Fulton B."/>
            <person name="Courtney L."/>
            <person name="Fronick C."/>
            <person name="Harrison M."/>
            <person name="Strong C."/>
            <person name="Farmer C."/>
            <person name="Delahaunty K."/>
            <person name="Markovic C."/>
            <person name="Hall O."/>
            <person name="Minx P."/>
            <person name="Tomlinson C."/>
            <person name="Mitreva M."/>
            <person name="Hou S."/>
            <person name="Chen J."/>
            <person name="Wollam A."/>
            <person name="Pepin K.H."/>
            <person name="Johnson M."/>
            <person name="Bhonagiri V."/>
            <person name="Zhang X."/>
            <person name="Suruliraj S."/>
            <person name="Warren W."/>
            <person name="Chinwalla A."/>
            <person name="Mardis E.R."/>
            <person name="Wilson R.K."/>
        </authorList>
    </citation>
    <scope>NUCLEOTIDE SEQUENCE [LARGE SCALE GENOMIC DNA]</scope>
    <source>
        <strain evidence="18 19">YIT 11859</strain>
    </source>
</reference>
<dbReference type="SMART" id="SM00898">
    <property type="entry name" value="Fapy_DNA_glyco"/>
    <property type="match status" value="1"/>
</dbReference>
<comment type="caution">
    <text evidence="15">Lacks conserved residue(s) required for the propagation of feature annotation.</text>
</comment>
<dbReference type="EC" id="4.2.99.18" evidence="15"/>
<dbReference type="EMBL" id="AFBP01000023">
    <property type="protein sequence ID" value="EGG55499.1"/>
    <property type="molecule type" value="Genomic_DNA"/>
</dbReference>
<keyword evidence="7 15" id="KW-0378">Hydrolase</keyword>
<evidence type="ECO:0000256" key="1">
    <source>
        <dbReference type="ARBA" id="ARBA00001668"/>
    </source>
</evidence>
<dbReference type="AlphaFoldDB" id="F3QJJ0"/>